<evidence type="ECO:0000313" key="1">
    <source>
        <dbReference type="EMBL" id="BBG94529.1"/>
    </source>
</evidence>
<dbReference type="GO" id="GO:0016853">
    <property type="term" value="F:isomerase activity"/>
    <property type="evidence" value="ECO:0007669"/>
    <property type="project" value="UniProtKB-KW"/>
</dbReference>
<dbReference type="AlphaFoldDB" id="A0A4Y1QRS4"/>
<organism evidence="1">
    <name type="scientific">Prunus dulcis</name>
    <name type="common">Almond</name>
    <name type="synonym">Amygdalus dulcis</name>
    <dbReference type="NCBI Taxonomy" id="3755"/>
    <lineage>
        <taxon>Eukaryota</taxon>
        <taxon>Viridiplantae</taxon>
        <taxon>Streptophyta</taxon>
        <taxon>Embryophyta</taxon>
        <taxon>Tracheophyta</taxon>
        <taxon>Spermatophyta</taxon>
        <taxon>Magnoliopsida</taxon>
        <taxon>eudicotyledons</taxon>
        <taxon>Gunneridae</taxon>
        <taxon>Pentapetalae</taxon>
        <taxon>rosids</taxon>
        <taxon>fabids</taxon>
        <taxon>Rosales</taxon>
        <taxon>Rosaceae</taxon>
        <taxon>Amygdaloideae</taxon>
        <taxon>Amygdaleae</taxon>
        <taxon>Prunus</taxon>
    </lineage>
</organism>
<sequence length="183" mass="20804">MELILSPQISDLVVTKEMTINVELTSIDQNNTTNENLDQGTCIEPQMAGDTVKEERNISFKIMVGKSEEIVCCAEARVPSFILVFTMRIDSGNPMMLWKLLARQIHPRYAHNVPLPGMVGREHLILPMIKKKFDLLSNAFPTKQNEHNTTGNGFEIRKWTIVNSFVLCHSRPMPDCRYPQFAG</sequence>
<reference evidence="1" key="1">
    <citation type="journal article" date="2019" name="Science">
        <title>Mutation of a bHLH transcription factor allowed almond domestication.</title>
        <authorList>
            <person name="Sanchez-Perez R."/>
            <person name="Pavan S."/>
            <person name="Mazzeo R."/>
            <person name="Moldovan C."/>
            <person name="Aiese Cigliano R."/>
            <person name="Del Cueto J."/>
            <person name="Ricciardi F."/>
            <person name="Lotti C."/>
            <person name="Ricciardi L."/>
            <person name="Dicenta F."/>
            <person name="Lopez-Marques R.L."/>
            <person name="Lindberg Moller B."/>
        </authorList>
    </citation>
    <scope>NUCLEOTIDE SEQUENCE</scope>
</reference>
<proteinExistence type="predicted"/>
<keyword evidence="1" id="KW-0413">Isomerase</keyword>
<dbReference type="EMBL" id="AP019297">
    <property type="protein sequence ID" value="BBG94529.1"/>
    <property type="molecule type" value="Genomic_DNA"/>
</dbReference>
<accession>A0A4Y1QRS4</accession>
<protein>
    <submittedName>
        <fullName evidence="1">Ribose-5-phosphate isomerase 2</fullName>
    </submittedName>
</protein>
<name>A0A4Y1QRS4_PRUDU</name>
<gene>
    <name evidence="1" type="ORF">Prudu_002839</name>
</gene>